<name>A0A9D4VIX8_PEA</name>
<dbReference type="Gramene" id="Psat07G0168400-T1">
    <property type="protein sequence ID" value="KAI5384779.1"/>
    <property type="gene ID" value="KIW84_071684"/>
</dbReference>
<dbReference type="PANTHER" id="PTHR48154">
    <property type="entry name" value="PROTEIN, PUTATIVE-RELATED"/>
    <property type="match status" value="1"/>
</dbReference>
<reference evidence="2 3" key="1">
    <citation type="journal article" date="2022" name="Nat. Genet.">
        <title>Improved pea reference genome and pan-genome highlight genomic features and evolutionary characteristics.</title>
        <authorList>
            <person name="Yang T."/>
            <person name="Liu R."/>
            <person name="Luo Y."/>
            <person name="Hu S."/>
            <person name="Wang D."/>
            <person name="Wang C."/>
            <person name="Pandey M.K."/>
            <person name="Ge S."/>
            <person name="Xu Q."/>
            <person name="Li N."/>
            <person name="Li G."/>
            <person name="Huang Y."/>
            <person name="Saxena R.K."/>
            <person name="Ji Y."/>
            <person name="Li M."/>
            <person name="Yan X."/>
            <person name="He Y."/>
            <person name="Liu Y."/>
            <person name="Wang X."/>
            <person name="Xiang C."/>
            <person name="Varshney R.K."/>
            <person name="Ding H."/>
            <person name="Gao S."/>
            <person name="Zong X."/>
        </authorList>
    </citation>
    <scope>NUCLEOTIDE SEQUENCE [LARGE SCALE GENOMIC DNA]</scope>
    <source>
        <strain evidence="2 3">cv. Zhongwan 6</strain>
    </source>
</reference>
<dbReference type="PANTHER" id="PTHR48154:SF1">
    <property type="entry name" value="PROTEIN, PUTATIVE-RELATED"/>
    <property type="match status" value="1"/>
</dbReference>
<dbReference type="InterPro" id="IPR056647">
    <property type="entry name" value="DUF7745"/>
</dbReference>
<feature type="domain" description="DUF7745" evidence="1">
    <location>
        <begin position="46"/>
        <end position="114"/>
    </location>
</feature>
<keyword evidence="3" id="KW-1185">Reference proteome</keyword>
<evidence type="ECO:0000313" key="2">
    <source>
        <dbReference type="EMBL" id="KAI5384779.1"/>
    </source>
</evidence>
<sequence length="119" mass="14009">MEKTDRRNTYQYKLRYSKTDELRKLREFMVEDFRVAFKKAYGNMLDFLLAPALEEFAHLLQLSIKNQAPYMIEENFQDSAEIAQALCMKKDLIESTLRVKGNTQGLPSKFLFESHCVCQ</sequence>
<dbReference type="Proteomes" id="UP001058974">
    <property type="component" value="Chromosome 7"/>
</dbReference>
<protein>
    <recommendedName>
        <fullName evidence="1">DUF7745 domain-containing protein</fullName>
    </recommendedName>
</protein>
<organism evidence="2 3">
    <name type="scientific">Pisum sativum</name>
    <name type="common">Garden pea</name>
    <name type="synonym">Lathyrus oleraceus</name>
    <dbReference type="NCBI Taxonomy" id="3888"/>
    <lineage>
        <taxon>Eukaryota</taxon>
        <taxon>Viridiplantae</taxon>
        <taxon>Streptophyta</taxon>
        <taxon>Embryophyta</taxon>
        <taxon>Tracheophyta</taxon>
        <taxon>Spermatophyta</taxon>
        <taxon>Magnoliopsida</taxon>
        <taxon>eudicotyledons</taxon>
        <taxon>Gunneridae</taxon>
        <taxon>Pentapetalae</taxon>
        <taxon>rosids</taxon>
        <taxon>fabids</taxon>
        <taxon>Fabales</taxon>
        <taxon>Fabaceae</taxon>
        <taxon>Papilionoideae</taxon>
        <taxon>50 kb inversion clade</taxon>
        <taxon>NPAAA clade</taxon>
        <taxon>Hologalegina</taxon>
        <taxon>IRL clade</taxon>
        <taxon>Fabeae</taxon>
        <taxon>Lathyrus</taxon>
    </lineage>
</organism>
<dbReference type="Pfam" id="PF24924">
    <property type="entry name" value="DUF7745"/>
    <property type="match status" value="1"/>
</dbReference>
<accession>A0A9D4VIX8</accession>
<proteinExistence type="predicted"/>
<gene>
    <name evidence="2" type="ORF">KIW84_071684</name>
</gene>
<evidence type="ECO:0000313" key="3">
    <source>
        <dbReference type="Proteomes" id="UP001058974"/>
    </source>
</evidence>
<dbReference type="EMBL" id="JAMSHJ010000007">
    <property type="protein sequence ID" value="KAI5384779.1"/>
    <property type="molecule type" value="Genomic_DNA"/>
</dbReference>
<evidence type="ECO:0000259" key="1">
    <source>
        <dbReference type="Pfam" id="PF24924"/>
    </source>
</evidence>
<comment type="caution">
    <text evidence="2">The sequence shown here is derived from an EMBL/GenBank/DDBJ whole genome shotgun (WGS) entry which is preliminary data.</text>
</comment>
<dbReference type="AlphaFoldDB" id="A0A9D4VIX8"/>